<proteinExistence type="predicted"/>
<dbReference type="RefSeq" id="WP_151651346.1">
    <property type="nucleotide sequence ID" value="NZ_WBVX01000004.1"/>
</dbReference>
<dbReference type="SUPFAM" id="SSF52833">
    <property type="entry name" value="Thioredoxin-like"/>
    <property type="match status" value="1"/>
</dbReference>
<comment type="caution">
    <text evidence="1">The sequence shown here is derived from an EMBL/GenBank/DDBJ whole genome shotgun (WGS) entry which is preliminary data.</text>
</comment>
<organism evidence="1 2">
    <name type="scientific">Brucella tritici</name>
    <dbReference type="NCBI Taxonomy" id="94626"/>
    <lineage>
        <taxon>Bacteria</taxon>
        <taxon>Pseudomonadati</taxon>
        <taxon>Pseudomonadota</taxon>
        <taxon>Alphaproteobacteria</taxon>
        <taxon>Hyphomicrobiales</taxon>
        <taxon>Brucellaceae</taxon>
        <taxon>Brucella/Ochrobactrum group</taxon>
        <taxon>Brucella</taxon>
    </lineage>
</organism>
<dbReference type="PANTHER" id="PTHR32234:SF0">
    <property type="entry name" value="THIOL:DISULFIDE INTERCHANGE PROTEIN DSBD"/>
    <property type="match status" value="1"/>
</dbReference>
<accession>A0A6L3YV18</accession>
<reference evidence="1 2" key="1">
    <citation type="submission" date="2019-09" db="EMBL/GenBank/DDBJ databases">
        <title>Taxonomic organization of the family Brucellaceae based on a phylogenomic approach.</title>
        <authorList>
            <person name="Leclercq S."/>
            <person name="Cloeckaert A."/>
            <person name="Zygmunt M.S."/>
        </authorList>
    </citation>
    <scope>NUCLEOTIDE SEQUENCE [LARGE SCALE GENOMIC DNA]</scope>
    <source>
        <strain evidence="1 2">WS1830</strain>
    </source>
</reference>
<protein>
    <recommendedName>
        <fullName evidence="3">Thioredoxin domain-containing protein</fullName>
    </recommendedName>
</protein>
<gene>
    <name evidence="1" type="ORF">F9L08_06055</name>
</gene>
<dbReference type="GO" id="GO:0045454">
    <property type="term" value="P:cell redox homeostasis"/>
    <property type="evidence" value="ECO:0007669"/>
    <property type="project" value="TreeGrafter"/>
</dbReference>
<dbReference type="AlphaFoldDB" id="A0A6L3YV18"/>
<evidence type="ECO:0008006" key="3">
    <source>
        <dbReference type="Google" id="ProtNLM"/>
    </source>
</evidence>
<name>A0A6L3YV18_9HYPH</name>
<dbReference type="EMBL" id="WBVX01000004">
    <property type="protein sequence ID" value="KAB2688450.1"/>
    <property type="molecule type" value="Genomic_DNA"/>
</dbReference>
<dbReference type="Pfam" id="PF13899">
    <property type="entry name" value="Thioredoxin_7"/>
    <property type="match status" value="1"/>
</dbReference>
<evidence type="ECO:0000313" key="2">
    <source>
        <dbReference type="Proteomes" id="UP000481643"/>
    </source>
</evidence>
<dbReference type="InterPro" id="IPR036249">
    <property type="entry name" value="Thioredoxin-like_sf"/>
</dbReference>
<dbReference type="Gene3D" id="3.40.30.10">
    <property type="entry name" value="Glutaredoxin"/>
    <property type="match status" value="1"/>
</dbReference>
<evidence type="ECO:0000313" key="1">
    <source>
        <dbReference type="EMBL" id="KAB2688450.1"/>
    </source>
</evidence>
<dbReference type="Proteomes" id="UP000481643">
    <property type="component" value="Unassembled WGS sequence"/>
</dbReference>
<sequence length="176" mass="19252">MALSTSTTSPANTHGDRDSEFLDLAHSCGAQLPTRRQFLMTGFAVSATVGWSAHARAAQLIVTNLDDFRSALSQLAPKYKAALIDIGAEWCAFCKTIDQQILPDPNVRRAMAKVALIKVDVTKMDQASRDLLRYLRADGPPTLFVVQTATAREFANTRSVGAFRAGDLVRRLRPFA</sequence>
<dbReference type="GO" id="GO:0015035">
    <property type="term" value="F:protein-disulfide reductase activity"/>
    <property type="evidence" value="ECO:0007669"/>
    <property type="project" value="TreeGrafter"/>
</dbReference>
<dbReference type="PANTHER" id="PTHR32234">
    <property type="entry name" value="THIOL:DISULFIDE INTERCHANGE PROTEIN DSBD"/>
    <property type="match status" value="1"/>
</dbReference>